<dbReference type="Proteomes" id="UP001168380">
    <property type="component" value="Unassembled WGS sequence"/>
</dbReference>
<evidence type="ECO:0000256" key="1">
    <source>
        <dbReference type="ARBA" id="ARBA00009129"/>
    </source>
</evidence>
<accession>A0ABT8TBX4</accession>
<organism evidence="3 4">
    <name type="scientific">Gilvimarinus algae</name>
    <dbReference type="NCBI Taxonomy" id="3058037"/>
    <lineage>
        <taxon>Bacteria</taxon>
        <taxon>Pseudomonadati</taxon>
        <taxon>Pseudomonadota</taxon>
        <taxon>Gammaproteobacteria</taxon>
        <taxon>Cellvibrionales</taxon>
        <taxon>Cellvibrionaceae</taxon>
        <taxon>Gilvimarinus</taxon>
    </lineage>
</organism>
<name>A0ABT8TBX4_9GAMM</name>
<evidence type="ECO:0000259" key="2">
    <source>
        <dbReference type="Pfam" id="PF05532"/>
    </source>
</evidence>
<dbReference type="InterPro" id="IPR026042">
    <property type="entry name" value="YjbJ"/>
</dbReference>
<dbReference type="RefSeq" id="WP_302711732.1">
    <property type="nucleotide sequence ID" value="NZ_JAULRT010000035.1"/>
</dbReference>
<feature type="domain" description="CsbD-like" evidence="2">
    <location>
        <begin position="4"/>
        <end position="56"/>
    </location>
</feature>
<dbReference type="Gene3D" id="1.10.1470.10">
    <property type="entry name" value="YjbJ"/>
    <property type="match status" value="1"/>
</dbReference>
<dbReference type="InterPro" id="IPR008462">
    <property type="entry name" value="CsbD"/>
</dbReference>
<dbReference type="Pfam" id="PF05532">
    <property type="entry name" value="CsbD"/>
    <property type="match status" value="1"/>
</dbReference>
<dbReference type="PIRSF" id="PIRSF039008">
    <property type="entry name" value="YjbJ"/>
    <property type="match status" value="1"/>
</dbReference>
<reference evidence="3" key="1">
    <citation type="submission" date="2023-07" db="EMBL/GenBank/DDBJ databases">
        <title>Gilvimarinus algae sp. nov., isolated from the surface of Kelp.</title>
        <authorList>
            <person name="Sun Y.Y."/>
            <person name="Gong Y."/>
            <person name="Du Z.J."/>
        </authorList>
    </citation>
    <scope>NUCLEOTIDE SEQUENCE</scope>
    <source>
        <strain evidence="3">SDUM040014</strain>
    </source>
</reference>
<dbReference type="InterPro" id="IPR036629">
    <property type="entry name" value="YjbJ_sf"/>
</dbReference>
<dbReference type="PANTHER" id="PTHR34977:SF1">
    <property type="entry name" value="UPF0337 PROTEIN YJBJ"/>
    <property type="match status" value="1"/>
</dbReference>
<comment type="caution">
    <text evidence="3">The sequence shown here is derived from an EMBL/GenBank/DDBJ whole genome shotgun (WGS) entry which is preliminary data.</text>
</comment>
<evidence type="ECO:0000313" key="3">
    <source>
        <dbReference type="EMBL" id="MDO3381602.1"/>
    </source>
</evidence>
<dbReference type="InterPro" id="IPR050423">
    <property type="entry name" value="UPF0337_stress_rsp"/>
</dbReference>
<comment type="similarity">
    <text evidence="1">Belongs to the UPF0337 (CsbD) family.</text>
</comment>
<evidence type="ECO:0000313" key="4">
    <source>
        <dbReference type="Proteomes" id="UP001168380"/>
    </source>
</evidence>
<dbReference type="SUPFAM" id="SSF69047">
    <property type="entry name" value="Hypothetical protein YjbJ"/>
    <property type="match status" value="1"/>
</dbReference>
<protein>
    <submittedName>
        <fullName evidence="3">CsbD family protein</fullName>
    </submittedName>
</protein>
<gene>
    <name evidence="3" type="ORF">QWI16_05405</name>
</gene>
<proteinExistence type="inferred from homology"/>
<dbReference type="EMBL" id="JAULRT010000035">
    <property type="protein sequence ID" value="MDO3381602.1"/>
    <property type="molecule type" value="Genomic_DNA"/>
</dbReference>
<sequence length="65" mass="7575">MNTDQFEGNWHKLKGAAQKNWGDLTNDDLDRINGNREKLEGEIQAKYGKSKEEAKKEVNDFIDRH</sequence>
<dbReference type="PANTHER" id="PTHR34977">
    <property type="entry name" value="UPF0337 PROTEIN YJBJ"/>
    <property type="match status" value="1"/>
</dbReference>
<keyword evidence="4" id="KW-1185">Reference proteome</keyword>